<evidence type="ECO:0000256" key="4">
    <source>
        <dbReference type="ARBA" id="ARBA00023163"/>
    </source>
</evidence>
<dbReference type="Pfam" id="PF00072">
    <property type="entry name" value="Response_reg"/>
    <property type="match status" value="1"/>
</dbReference>
<dbReference type="PANTHER" id="PTHR43214:SF24">
    <property type="entry name" value="TRANSCRIPTIONAL REGULATORY PROTEIN NARL-RELATED"/>
    <property type="match status" value="1"/>
</dbReference>
<dbReference type="PROSITE" id="PS50110">
    <property type="entry name" value="RESPONSE_REGULATORY"/>
    <property type="match status" value="1"/>
</dbReference>
<feature type="domain" description="Response regulatory" evidence="7">
    <location>
        <begin position="8"/>
        <end position="123"/>
    </location>
</feature>
<feature type="domain" description="HTH luxR-type" evidence="6">
    <location>
        <begin position="161"/>
        <end position="226"/>
    </location>
</feature>
<evidence type="ECO:0000313" key="8">
    <source>
        <dbReference type="EMBL" id="GAA4083817.1"/>
    </source>
</evidence>
<dbReference type="InterPro" id="IPR058245">
    <property type="entry name" value="NreC/VraR/RcsB-like_REC"/>
</dbReference>
<dbReference type="CDD" id="cd17535">
    <property type="entry name" value="REC_NarL-like"/>
    <property type="match status" value="1"/>
</dbReference>
<dbReference type="InterPro" id="IPR000792">
    <property type="entry name" value="Tscrpt_reg_LuxR_C"/>
</dbReference>
<dbReference type="CDD" id="cd06170">
    <property type="entry name" value="LuxR_C_like"/>
    <property type="match status" value="1"/>
</dbReference>
<evidence type="ECO:0000259" key="7">
    <source>
        <dbReference type="PROSITE" id="PS50110"/>
    </source>
</evidence>
<dbReference type="SMART" id="SM00421">
    <property type="entry name" value="HTH_LUXR"/>
    <property type="match status" value="1"/>
</dbReference>
<dbReference type="SMART" id="SM00448">
    <property type="entry name" value="REC"/>
    <property type="match status" value="1"/>
</dbReference>
<keyword evidence="2" id="KW-0805">Transcription regulation</keyword>
<evidence type="ECO:0000259" key="6">
    <source>
        <dbReference type="PROSITE" id="PS50043"/>
    </source>
</evidence>
<sequence>MPADAPIRVLIADDQALVRDGFAMILSDEPDLTVVGEAADGAEAIGKARELRPDVVLMDVRMPHVDGIAATAAICRDTDARVLVLTTFDLDEYVYQALRAGASGFLLKDMRRRELVDAVRVVAGGEALLAPSVTRRLIADVVGRSGTLAAGAAGAPAPGAEDPRLATLTARETDTLRHVARGMSNAEIARAMFVTEHTVKTHVSSVLSKLHLRDRVQAVVLAYETGLVRPGETAPPAHA</sequence>
<evidence type="ECO:0000313" key="9">
    <source>
        <dbReference type="Proteomes" id="UP001500683"/>
    </source>
</evidence>
<dbReference type="InterPro" id="IPR016032">
    <property type="entry name" value="Sig_transdc_resp-reg_C-effctor"/>
</dbReference>
<dbReference type="PANTHER" id="PTHR43214">
    <property type="entry name" value="TWO-COMPONENT RESPONSE REGULATOR"/>
    <property type="match status" value="1"/>
</dbReference>
<dbReference type="Pfam" id="PF00196">
    <property type="entry name" value="GerE"/>
    <property type="match status" value="1"/>
</dbReference>
<organism evidence="8 9">
    <name type="scientific">Actinomadura miaoliensis</name>
    <dbReference type="NCBI Taxonomy" id="430685"/>
    <lineage>
        <taxon>Bacteria</taxon>
        <taxon>Bacillati</taxon>
        <taxon>Actinomycetota</taxon>
        <taxon>Actinomycetes</taxon>
        <taxon>Streptosporangiales</taxon>
        <taxon>Thermomonosporaceae</taxon>
        <taxon>Actinomadura</taxon>
    </lineage>
</organism>
<keyword evidence="3" id="KW-0238">DNA-binding</keyword>
<dbReference type="PROSITE" id="PS00622">
    <property type="entry name" value="HTH_LUXR_1"/>
    <property type="match status" value="1"/>
</dbReference>
<comment type="caution">
    <text evidence="8">The sequence shown here is derived from an EMBL/GenBank/DDBJ whole genome shotgun (WGS) entry which is preliminary data.</text>
</comment>
<dbReference type="InterPro" id="IPR011006">
    <property type="entry name" value="CheY-like_superfamily"/>
</dbReference>
<accession>A0ABP7W8V4</accession>
<dbReference type="Proteomes" id="UP001500683">
    <property type="component" value="Unassembled WGS sequence"/>
</dbReference>
<dbReference type="PROSITE" id="PS50043">
    <property type="entry name" value="HTH_LUXR_2"/>
    <property type="match status" value="1"/>
</dbReference>
<dbReference type="SUPFAM" id="SSF52172">
    <property type="entry name" value="CheY-like"/>
    <property type="match status" value="1"/>
</dbReference>
<keyword evidence="1 5" id="KW-0597">Phosphoprotein</keyword>
<dbReference type="PRINTS" id="PR00038">
    <property type="entry name" value="HTHLUXR"/>
</dbReference>
<keyword evidence="4" id="KW-0804">Transcription</keyword>
<proteinExistence type="predicted"/>
<dbReference type="EMBL" id="BAAAZG010000036">
    <property type="protein sequence ID" value="GAA4083817.1"/>
    <property type="molecule type" value="Genomic_DNA"/>
</dbReference>
<dbReference type="RefSeq" id="WP_344951943.1">
    <property type="nucleotide sequence ID" value="NZ_BAAAZG010000036.1"/>
</dbReference>
<evidence type="ECO:0000256" key="3">
    <source>
        <dbReference type="ARBA" id="ARBA00023125"/>
    </source>
</evidence>
<dbReference type="InterPro" id="IPR001789">
    <property type="entry name" value="Sig_transdc_resp-reg_receiver"/>
</dbReference>
<gene>
    <name evidence="8" type="ORF">GCM10022214_49390</name>
</gene>
<protein>
    <submittedName>
        <fullName evidence="8">Response regulator transcription factor</fullName>
    </submittedName>
</protein>
<evidence type="ECO:0000256" key="1">
    <source>
        <dbReference type="ARBA" id="ARBA00022553"/>
    </source>
</evidence>
<evidence type="ECO:0000256" key="2">
    <source>
        <dbReference type="ARBA" id="ARBA00023015"/>
    </source>
</evidence>
<dbReference type="InterPro" id="IPR039420">
    <property type="entry name" value="WalR-like"/>
</dbReference>
<feature type="modified residue" description="4-aspartylphosphate" evidence="5">
    <location>
        <position position="59"/>
    </location>
</feature>
<name>A0ABP7W8V4_9ACTN</name>
<dbReference type="SUPFAM" id="SSF46894">
    <property type="entry name" value="C-terminal effector domain of the bipartite response regulators"/>
    <property type="match status" value="1"/>
</dbReference>
<evidence type="ECO:0000256" key="5">
    <source>
        <dbReference type="PROSITE-ProRule" id="PRU00169"/>
    </source>
</evidence>
<keyword evidence="9" id="KW-1185">Reference proteome</keyword>
<reference evidence="9" key="1">
    <citation type="journal article" date="2019" name="Int. J. Syst. Evol. Microbiol.">
        <title>The Global Catalogue of Microorganisms (GCM) 10K type strain sequencing project: providing services to taxonomists for standard genome sequencing and annotation.</title>
        <authorList>
            <consortium name="The Broad Institute Genomics Platform"/>
            <consortium name="The Broad Institute Genome Sequencing Center for Infectious Disease"/>
            <person name="Wu L."/>
            <person name="Ma J."/>
        </authorList>
    </citation>
    <scope>NUCLEOTIDE SEQUENCE [LARGE SCALE GENOMIC DNA]</scope>
    <source>
        <strain evidence="9">JCM 16702</strain>
    </source>
</reference>
<dbReference type="Gene3D" id="3.40.50.2300">
    <property type="match status" value="1"/>
</dbReference>